<organism evidence="4 5">
    <name type="scientific">Camelliibacillus cellulosilyticus</name>
    <dbReference type="NCBI Taxonomy" id="2174486"/>
    <lineage>
        <taxon>Bacteria</taxon>
        <taxon>Bacillati</taxon>
        <taxon>Bacillota</taxon>
        <taxon>Bacilli</taxon>
        <taxon>Bacillales</taxon>
        <taxon>Sporolactobacillaceae</taxon>
        <taxon>Camelliibacillus</taxon>
    </lineage>
</organism>
<evidence type="ECO:0000259" key="3">
    <source>
        <dbReference type="Pfam" id="PF25166"/>
    </source>
</evidence>
<dbReference type="InterPro" id="IPR010330">
    <property type="entry name" value="CoiA_nuc"/>
</dbReference>
<dbReference type="RefSeq" id="WP_376847229.1">
    <property type="nucleotide sequence ID" value="NZ_JBHSFW010000016.1"/>
</dbReference>
<evidence type="ECO:0000313" key="5">
    <source>
        <dbReference type="Proteomes" id="UP001596022"/>
    </source>
</evidence>
<reference evidence="5" key="1">
    <citation type="journal article" date="2019" name="Int. J. Syst. Evol. Microbiol.">
        <title>The Global Catalogue of Microorganisms (GCM) 10K type strain sequencing project: providing services to taxonomists for standard genome sequencing and annotation.</title>
        <authorList>
            <consortium name="The Broad Institute Genomics Platform"/>
            <consortium name="The Broad Institute Genome Sequencing Center for Infectious Disease"/>
            <person name="Wu L."/>
            <person name="Ma J."/>
        </authorList>
    </citation>
    <scope>NUCLEOTIDE SEQUENCE [LARGE SCALE GENOMIC DNA]</scope>
    <source>
        <strain evidence="5">CGMCC 1.16306</strain>
    </source>
</reference>
<keyword evidence="5" id="KW-1185">Reference proteome</keyword>
<evidence type="ECO:0000259" key="2">
    <source>
        <dbReference type="Pfam" id="PF25164"/>
    </source>
</evidence>
<protein>
    <submittedName>
        <fullName evidence="4">Competence protein CoiA</fullName>
    </submittedName>
</protein>
<feature type="domain" description="Competence protein CoiA-like N-terminal" evidence="2">
    <location>
        <begin position="20"/>
        <end position="66"/>
    </location>
</feature>
<dbReference type="Proteomes" id="UP001596022">
    <property type="component" value="Unassembled WGS sequence"/>
</dbReference>
<dbReference type="Pfam" id="PF06054">
    <property type="entry name" value="CoiA_nuc"/>
    <property type="match status" value="1"/>
</dbReference>
<dbReference type="Pfam" id="PF25166">
    <property type="entry name" value="CoiA_C"/>
    <property type="match status" value="1"/>
</dbReference>
<feature type="domain" description="Competence protein CoiA nuclease-like" evidence="1">
    <location>
        <begin position="71"/>
        <end position="223"/>
    </location>
</feature>
<gene>
    <name evidence="4" type="ORF">ACFO4N_15555</name>
</gene>
<evidence type="ECO:0000313" key="4">
    <source>
        <dbReference type="EMBL" id="MFC4620129.1"/>
    </source>
</evidence>
<dbReference type="Pfam" id="PF25164">
    <property type="entry name" value="CoiA_N"/>
    <property type="match status" value="1"/>
</dbReference>
<feature type="domain" description="Competence protein CoiA C-terminal" evidence="3">
    <location>
        <begin position="232"/>
        <end position="369"/>
    </location>
</feature>
<dbReference type="InterPro" id="IPR057252">
    <property type="entry name" value="CoiA_C"/>
</dbReference>
<name>A0ABV9GPF5_9BACL</name>
<accession>A0ABV9GPF5</accession>
<sequence>MIPLLSALTKNGRKISLVNDYSVNELKAWRSSEQFFCDGCGAPLTLKLGERVAWHFAHKAGARCDFENEPESAAHRRGKASLYRWLRSQNAYPVVEHYFPAIRQRADLSFLEHDPPLVFEYQCSTLAPDTCRKRNHGYRSLGFIPIWILAADRYNKTGAFFYRWSQTDALMIGKNGVLIYFNPKTRFFHFLHHIWAVGSAGIIAAETSIHASELTPKDLLTPKINDSINILQAWVKQKQRWRTIVSPNAERAERYVRAICVRNGLGFHHFPPYVGLPLTDHLTIATSPHLWQAWLILNFMWGKVPGTVLSLQAIQSAFSRLVKKAVFQLRTLASVKASPNATLKAYVEGLARLSLLRDLGRGRFQLQKNIVWEPRELSDFIDRDARTLALWIKKIGEEVSHDFQ</sequence>
<dbReference type="EMBL" id="JBHSFW010000016">
    <property type="protein sequence ID" value="MFC4620129.1"/>
    <property type="molecule type" value="Genomic_DNA"/>
</dbReference>
<proteinExistence type="predicted"/>
<evidence type="ECO:0000259" key="1">
    <source>
        <dbReference type="Pfam" id="PF06054"/>
    </source>
</evidence>
<dbReference type="InterPro" id="IPR057253">
    <property type="entry name" value="CoiA-like_N"/>
</dbReference>
<comment type="caution">
    <text evidence="4">The sequence shown here is derived from an EMBL/GenBank/DDBJ whole genome shotgun (WGS) entry which is preliminary data.</text>
</comment>